<accession>A0A6C0JJC9</accession>
<evidence type="ECO:0000313" key="1">
    <source>
        <dbReference type="EMBL" id="QHU05679.1"/>
    </source>
</evidence>
<proteinExistence type="predicted"/>
<dbReference type="AlphaFoldDB" id="A0A6C0JJC9"/>
<name>A0A6C0JJC9_9ZZZZ</name>
<dbReference type="EMBL" id="MN740418">
    <property type="protein sequence ID" value="QHU05679.1"/>
    <property type="molecule type" value="Genomic_DNA"/>
</dbReference>
<reference evidence="1" key="1">
    <citation type="journal article" date="2020" name="Nature">
        <title>Giant virus diversity and host interactions through global metagenomics.</title>
        <authorList>
            <person name="Schulz F."/>
            <person name="Roux S."/>
            <person name="Paez-Espino D."/>
            <person name="Jungbluth S."/>
            <person name="Walsh D.A."/>
            <person name="Denef V.J."/>
            <person name="McMahon K.D."/>
            <person name="Konstantinidis K.T."/>
            <person name="Eloe-Fadrosh E.A."/>
            <person name="Kyrpides N.C."/>
            <person name="Woyke T."/>
        </authorList>
    </citation>
    <scope>NUCLEOTIDE SEQUENCE</scope>
    <source>
        <strain evidence="1">GVMAG-M-3300027736-24</strain>
    </source>
</reference>
<sequence>MNDDARLKLHEMITENNVQDNTEKIKRLKHSELIRKDVETILTIMLKLKTDDYKTLDSECIQQCNFLFIHYTNIYNKLLKNQIDIEILYKFLDCLKSIEDGTKNQHEGSYEIGLLLKSIYIDPKIYVEPVKRDSKNITWSEYNKLQKS</sequence>
<protein>
    <submittedName>
        <fullName evidence="1">Uncharacterized protein</fullName>
    </submittedName>
</protein>
<organism evidence="1">
    <name type="scientific">viral metagenome</name>
    <dbReference type="NCBI Taxonomy" id="1070528"/>
    <lineage>
        <taxon>unclassified sequences</taxon>
        <taxon>metagenomes</taxon>
        <taxon>organismal metagenomes</taxon>
    </lineage>
</organism>